<feature type="compositionally biased region" description="Low complexity" evidence="1">
    <location>
        <begin position="279"/>
        <end position="313"/>
    </location>
</feature>
<keyword evidence="3" id="KW-0282">Flagellum</keyword>
<dbReference type="InterPro" id="IPR021136">
    <property type="entry name" value="Flagellar_hook_control-like_C"/>
</dbReference>
<keyword evidence="3" id="KW-0966">Cell projection</keyword>
<evidence type="ECO:0000256" key="1">
    <source>
        <dbReference type="SAM" id="MobiDB-lite"/>
    </source>
</evidence>
<gene>
    <name evidence="3" type="ORF">JI749_06445</name>
</gene>
<evidence type="ECO:0000259" key="2">
    <source>
        <dbReference type="Pfam" id="PF02120"/>
    </source>
</evidence>
<accession>A0ABX7C0F2</accession>
<feature type="compositionally biased region" description="Basic and acidic residues" evidence="1">
    <location>
        <begin position="314"/>
        <end position="331"/>
    </location>
</feature>
<dbReference type="InterPro" id="IPR038610">
    <property type="entry name" value="FliK-like_C_sf"/>
</dbReference>
<feature type="domain" description="Flagellar hook-length control protein-like C-terminal" evidence="2">
    <location>
        <begin position="391"/>
        <end position="462"/>
    </location>
</feature>
<organism evidence="3 4">
    <name type="scientific">Devosia oryziradicis</name>
    <dbReference type="NCBI Taxonomy" id="2801335"/>
    <lineage>
        <taxon>Bacteria</taxon>
        <taxon>Pseudomonadati</taxon>
        <taxon>Pseudomonadota</taxon>
        <taxon>Alphaproteobacteria</taxon>
        <taxon>Hyphomicrobiales</taxon>
        <taxon>Devosiaceae</taxon>
        <taxon>Devosia</taxon>
    </lineage>
</organism>
<feature type="region of interest" description="Disordered" evidence="1">
    <location>
        <begin position="279"/>
        <end position="358"/>
    </location>
</feature>
<protein>
    <submittedName>
        <fullName evidence="3">Flagellar hook-length control protein FliK</fullName>
    </submittedName>
</protein>
<evidence type="ECO:0000313" key="4">
    <source>
        <dbReference type="Proteomes" id="UP000595460"/>
    </source>
</evidence>
<dbReference type="Pfam" id="PF02120">
    <property type="entry name" value="Flg_hook"/>
    <property type="match status" value="1"/>
</dbReference>
<sequence length="519" mass="53595">MASHLTVTTTTAGVSSSKALNASADATEGPVDVFAALLGAANAPANTETSKSSTASLDVNLGNLVNMSLGFGEEGTPEQDDPDAIAAVIDAVVPIQDRLDATPVLSDIVDTLADLKAKLEAGEPLDPETLKKLDAALADLAAALDIDLSALPSLDDLTALVNNIQPDDASLAARLTAAFGPVAENLFSGSASAEASAELSAQIKSVGDKLAALLAALNKGEADADQLAQLELDAKADLDLDAALAKLAQATKPAVDTDIATMPLAAPELQLTEKALTGKAGPTAPATDAPAADAAGETTETSDAPAPVQASARASDDATDRDSDRQDKLDTQRSPVAAAAIDKQPEPQNNTLPPQAAARAEVVAAPRVVQAGYQTSQQQLNLPQLAFEMVRQVNEGNSRFQIRLDPPELGRIDVRLDIDKAGQVHARLVVEKSETLDLMQRDQRALERALQQAGLDSGKTNLEFSLKQNPFSGQQRQDGGQGRGPIFGGDIVSGTDDTPPPTVNLYRGSLTASGVNIIA</sequence>
<keyword evidence="3" id="KW-0969">Cilium</keyword>
<reference evidence="3 4" key="1">
    <citation type="submission" date="2021-01" db="EMBL/GenBank/DDBJ databases">
        <title>Genome seq and assembly of Devosia sp. G19.</title>
        <authorList>
            <person name="Chhetri G."/>
        </authorList>
    </citation>
    <scope>NUCLEOTIDE SEQUENCE [LARGE SCALE GENOMIC DNA]</scope>
    <source>
        <strain evidence="3 4">G19</strain>
    </source>
</reference>
<dbReference type="EMBL" id="CP068047">
    <property type="protein sequence ID" value="QQR37247.1"/>
    <property type="molecule type" value="Genomic_DNA"/>
</dbReference>
<dbReference type="Proteomes" id="UP000595460">
    <property type="component" value="Chromosome"/>
</dbReference>
<dbReference type="RefSeq" id="WP_201661036.1">
    <property type="nucleotide sequence ID" value="NZ_CP068047.1"/>
</dbReference>
<dbReference type="CDD" id="cd17470">
    <property type="entry name" value="T3SS_Flik_C"/>
    <property type="match status" value="1"/>
</dbReference>
<name>A0ABX7C0F2_9HYPH</name>
<proteinExistence type="predicted"/>
<keyword evidence="4" id="KW-1185">Reference proteome</keyword>
<dbReference type="Gene3D" id="3.30.750.140">
    <property type="match status" value="1"/>
</dbReference>
<evidence type="ECO:0000313" key="3">
    <source>
        <dbReference type="EMBL" id="QQR37247.1"/>
    </source>
</evidence>
<feature type="region of interest" description="Disordered" evidence="1">
    <location>
        <begin position="470"/>
        <end position="503"/>
    </location>
</feature>